<dbReference type="InterPro" id="IPR006140">
    <property type="entry name" value="D-isomer_DH_NAD-bd"/>
</dbReference>
<dbReference type="Pfam" id="PF02826">
    <property type="entry name" value="2-Hacid_dh_C"/>
    <property type="match status" value="1"/>
</dbReference>
<feature type="domain" description="D-isomer specific 2-hydroxyacid dehydrogenase catalytic" evidence="6">
    <location>
        <begin position="19"/>
        <end position="278"/>
    </location>
</feature>
<dbReference type="AlphaFoldDB" id="A0A3B9ILJ4"/>
<gene>
    <name evidence="8" type="ORF">DCK97_14525</name>
</gene>
<evidence type="ECO:0000259" key="7">
    <source>
        <dbReference type="Pfam" id="PF02826"/>
    </source>
</evidence>
<evidence type="ECO:0000256" key="3">
    <source>
        <dbReference type="ARBA" id="ARBA00023002"/>
    </source>
</evidence>
<keyword evidence="4" id="KW-0520">NAD</keyword>
<reference evidence="8 9" key="1">
    <citation type="journal article" date="2018" name="Nat. Biotechnol.">
        <title>A standardized bacterial taxonomy based on genome phylogeny substantially revises the tree of life.</title>
        <authorList>
            <person name="Parks D.H."/>
            <person name="Chuvochina M."/>
            <person name="Waite D.W."/>
            <person name="Rinke C."/>
            <person name="Skarshewski A."/>
            <person name="Chaumeil P.A."/>
            <person name="Hugenholtz P."/>
        </authorList>
    </citation>
    <scope>NUCLEOTIDE SEQUENCE [LARGE SCALE GENOMIC DNA]</scope>
    <source>
        <strain evidence="8">UBA8739</strain>
    </source>
</reference>
<sequence length="301" mass="32972">MHGYQSLPRTELQADYLTNREFIQRMPNLLAVSSTGAGYDMIDVDACTEAGVIVVNQSGANKEAVAEHAFGLILGLSKKIAQADRGMREVDMFNRRTVTGNDILGKTLGVVGLGQIGTRSAEIAKAFRMNVIAYDPYVSAEECRARGAEKVDWQTLFSQSDFITVHCPRSAETLGMIDAAAFALMKPSAYFVNTARGGIHKEDDLLAALEAGQLAGAGLDVWWEEPTPKDHPLLQRNDVIATPHSAGVTHEAVTNMREWAASQWIDIFSGKVPPRLINPEAWPKYQQRFAEKLGFTPAPLK</sequence>
<dbReference type="Pfam" id="PF00389">
    <property type="entry name" value="2-Hacid_dh"/>
    <property type="match status" value="1"/>
</dbReference>
<evidence type="ECO:0000256" key="4">
    <source>
        <dbReference type="ARBA" id="ARBA00023027"/>
    </source>
</evidence>
<comment type="similarity">
    <text evidence="1 5">Belongs to the D-isomer specific 2-hydroxyacid dehydrogenase family.</text>
</comment>
<evidence type="ECO:0000259" key="6">
    <source>
        <dbReference type="Pfam" id="PF00389"/>
    </source>
</evidence>
<dbReference type="GO" id="GO:0016616">
    <property type="term" value="F:oxidoreductase activity, acting on the CH-OH group of donors, NAD or NADP as acceptor"/>
    <property type="evidence" value="ECO:0007669"/>
    <property type="project" value="InterPro"/>
</dbReference>
<proteinExistence type="inferred from homology"/>
<dbReference type="InterPro" id="IPR029753">
    <property type="entry name" value="D-isomer_DH_CS"/>
</dbReference>
<dbReference type="InterPro" id="IPR029752">
    <property type="entry name" value="D-isomer_DH_CS1"/>
</dbReference>
<name>A0A3B9ILJ4_9PROT</name>
<dbReference type="InterPro" id="IPR050857">
    <property type="entry name" value="D-2-hydroxyacid_DH"/>
</dbReference>
<keyword evidence="2" id="KW-0028">Amino-acid biosynthesis</keyword>
<dbReference type="PROSITE" id="PS00670">
    <property type="entry name" value="D_2_HYDROXYACID_DH_2"/>
    <property type="match status" value="1"/>
</dbReference>
<dbReference type="PANTHER" id="PTHR42789:SF1">
    <property type="entry name" value="D-ISOMER SPECIFIC 2-HYDROXYACID DEHYDROGENASE FAMILY PROTEIN (AFU_ORTHOLOGUE AFUA_6G10090)"/>
    <property type="match status" value="1"/>
</dbReference>
<dbReference type="EMBL" id="DMAI01000228">
    <property type="protein sequence ID" value="HAE48630.1"/>
    <property type="molecule type" value="Genomic_DNA"/>
</dbReference>
<dbReference type="FunFam" id="3.40.50.720:FF:000203">
    <property type="entry name" value="D-3-phosphoglycerate dehydrogenase (SerA)"/>
    <property type="match status" value="1"/>
</dbReference>
<evidence type="ECO:0000313" key="8">
    <source>
        <dbReference type="EMBL" id="HAE48630.1"/>
    </source>
</evidence>
<dbReference type="InterPro" id="IPR036291">
    <property type="entry name" value="NAD(P)-bd_dom_sf"/>
</dbReference>
<evidence type="ECO:0000256" key="5">
    <source>
        <dbReference type="RuleBase" id="RU003719"/>
    </source>
</evidence>
<dbReference type="GO" id="GO:0051287">
    <property type="term" value="F:NAD binding"/>
    <property type="evidence" value="ECO:0007669"/>
    <property type="project" value="InterPro"/>
</dbReference>
<comment type="caution">
    <text evidence="8">The sequence shown here is derived from an EMBL/GenBank/DDBJ whole genome shotgun (WGS) entry which is preliminary data.</text>
</comment>
<dbReference type="PANTHER" id="PTHR42789">
    <property type="entry name" value="D-ISOMER SPECIFIC 2-HYDROXYACID DEHYDROGENASE FAMILY PROTEIN (AFU_ORTHOLOGUE AFUA_6G10090)"/>
    <property type="match status" value="1"/>
</dbReference>
<protein>
    <submittedName>
        <fullName evidence="8">3-phosphoglycerate dehydrogenase</fullName>
    </submittedName>
</protein>
<dbReference type="SUPFAM" id="SSF51735">
    <property type="entry name" value="NAD(P)-binding Rossmann-fold domains"/>
    <property type="match status" value="1"/>
</dbReference>
<accession>A0A3B9ILJ4</accession>
<evidence type="ECO:0000256" key="2">
    <source>
        <dbReference type="ARBA" id="ARBA00022605"/>
    </source>
</evidence>
<dbReference type="Proteomes" id="UP000257706">
    <property type="component" value="Unassembled WGS sequence"/>
</dbReference>
<evidence type="ECO:0000256" key="1">
    <source>
        <dbReference type="ARBA" id="ARBA00005854"/>
    </source>
</evidence>
<organism evidence="8 9">
    <name type="scientific">Tistrella mobilis</name>
    <dbReference type="NCBI Taxonomy" id="171437"/>
    <lineage>
        <taxon>Bacteria</taxon>
        <taxon>Pseudomonadati</taxon>
        <taxon>Pseudomonadota</taxon>
        <taxon>Alphaproteobacteria</taxon>
        <taxon>Geminicoccales</taxon>
        <taxon>Geminicoccaceae</taxon>
        <taxon>Tistrella</taxon>
    </lineage>
</organism>
<dbReference type="PROSITE" id="PS00065">
    <property type="entry name" value="D_2_HYDROXYACID_DH_1"/>
    <property type="match status" value="1"/>
</dbReference>
<dbReference type="InterPro" id="IPR006139">
    <property type="entry name" value="D-isomer_2_OHA_DH_cat_dom"/>
</dbReference>
<dbReference type="CDD" id="cd12173">
    <property type="entry name" value="PGDH_4"/>
    <property type="match status" value="1"/>
</dbReference>
<dbReference type="Gene3D" id="3.40.50.720">
    <property type="entry name" value="NAD(P)-binding Rossmann-like Domain"/>
    <property type="match status" value="2"/>
</dbReference>
<evidence type="ECO:0000313" key="9">
    <source>
        <dbReference type="Proteomes" id="UP000257706"/>
    </source>
</evidence>
<feature type="domain" description="D-isomer specific 2-hydroxyacid dehydrogenase NAD-binding" evidence="7">
    <location>
        <begin position="70"/>
        <end position="246"/>
    </location>
</feature>
<keyword evidence="3 5" id="KW-0560">Oxidoreductase</keyword>
<dbReference type="GO" id="GO:0008652">
    <property type="term" value="P:amino acid biosynthetic process"/>
    <property type="evidence" value="ECO:0007669"/>
    <property type="project" value="UniProtKB-KW"/>
</dbReference>
<dbReference type="SUPFAM" id="SSF52283">
    <property type="entry name" value="Formate/glycerate dehydrogenase catalytic domain-like"/>
    <property type="match status" value="1"/>
</dbReference>